<evidence type="ECO:0000256" key="1">
    <source>
        <dbReference type="SAM" id="MobiDB-lite"/>
    </source>
</evidence>
<comment type="caution">
    <text evidence="3">The sequence shown here is derived from an EMBL/GenBank/DDBJ whole genome shotgun (WGS) entry which is preliminary data.</text>
</comment>
<evidence type="ECO:0000313" key="3">
    <source>
        <dbReference type="EMBL" id="CAL4060851.1"/>
    </source>
</evidence>
<feature type="compositionally biased region" description="Low complexity" evidence="1">
    <location>
        <begin position="144"/>
        <end position="153"/>
    </location>
</feature>
<accession>A0AAV2PMD2</accession>
<keyword evidence="4" id="KW-1185">Reference proteome</keyword>
<name>A0AAV2PMD2_MEGNR</name>
<feature type="region of interest" description="Disordered" evidence="1">
    <location>
        <begin position="127"/>
        <end position="160"/>
    </location>
</feature>
<dbReference type="EMBL" id="CAXKWB010000434">
    <property type="protein sequence ID" value="CAL4060851.1"/>
    <property type="molecule type" value="Genomic_DNA"/>
</dbReference>
<feature type="compositionally biased region" description="Pro residues" evidence="1">
    <location>
        <begin position="132"/>
        <end position="143"/>
    </location>
</feature>
<dbReference type="AlphaFoldDB" id="A0AAV2PMD2"/>
<proteinExistence type="predicted"/>
<feature type="signal peptide" evidence="2">
    <location>
        <begin position="1"/>
        <end position="16"/>
    </location>
</feature>
<feature type="chain" id="PRO_5043875598" evidence="2">
    <location>
        <begin position="17"/>
        <end position="263"/>
    </location>
</feature>
<dbReference type="Proteomes" id="UP001497623">
    <property type="component" value="Unassembled WGS sequence"/>
</dbReference>
<organism evidence="3 4">
    <name type="scientific">Meganyctiphanes norvegica</name>
    <name type="common">Northern krill</name>
    <name type="synonym">Thysanopoda norvegica</name>
    <dbReference type="NCBI Taxonomy" id="48144"/>
    <lineage>
        <taxon>Eukaryota</taxon>
        <taxon>Metazoa</taxon>
        <taxon>Ecdysozoa</taxon>
        <taxon>Arthropoda</taxon>
        <taxon>Crustacea</taxon>
        <taxon>Multicrustacea</taxon>
        <taxon>Malacostraca</taxon>
        <taxon>Eumalacostraca</taxon>
        <taxon>Eucarida</taxon>
        <taxon>Euphausiacea</taxon>
        <taxon>Euphausiidae</taxon>
        <taxon>Meganyctiphanes</taxon>
    </lineage>
</organism>
<sequence length="263" mass="28698">MRTLLLLITIAHTGLAYDYLCYSCDNDPDSGGKFDPACGEDGYHGDYAYDNERTCYTNVHYDGSHRVERGLTENYEEDGSCYDTGYSVTCYCTAVIGYEPPLCNNNLCQHCSITPSPTTTYQPAITTTQLPTQPPTTQPPTTQPPTTTTHPPTSNQPPTQPGPLQCYSCLDCSIVSDGTKVETSEDFLTCFTAVELGSGHLVIRGGSPDYYEDGACRHEGEETFICYCGSNLCNSSPLVAAADDDDDGGYDDYDFAENDITFH</sequence>
<gene>
    <name evidence="3" type="ORF">MNOR_LOCUS1606</name>
</gene>
<keyword evidence="2" id="KW-0732">Signal</keyword>
<evidence type="ECO:0000256" key="2">
    <source>
        <dbReference type="SAM" id="SignalP"/>
    </source>
</evidence>
<protein>
    <submittedName>
        <fullName evidence="3">Uncharacterized protein</fullName>
    </submittedName>
</protein>
<evidence type="ECO:0000313" key="4">
    <source>
        <dbReference type="Proteomes" id="UP001497623"/>
    </source>
</evidence>
<reference evidence="3 4" key="1">
    <citation type="submission" date="2024-05" db="EMBL/GenBank/DDBJ databases">
        <authorList>
            <person name="Wallberg A."/>
        </authorList>
    </citation>
    <scope>NUCLEOTIDE SEQUENCE [LARGE SCALE GENOMIC DNA]</scope>
</reference>